<feature type="region of interest" description="Disordered" evidence="1">
    <location>
        <begin position="142"/>
        <end position="173"/>
    </location>
</feature>
<feature type="domain" description="J" evidence="3">
    <location>
        <begin position="130"/>
        <end position="195"/>
    </location>
</feature>
<evidence type="ECO:0000259" key="3">
    <source>
        <dbReference type="PROSITE" id="PS50076"/>
    </source>
</evidence>
<dbReference type="CDD" id="cd06257">
    <property type="entry name" value="DnaJ"/>
    <property type="match status" value="1"/>
</dbReference>
<name>A0AAE0LHT2_9CHLO</name>
<protein>
    <recommendedName>
        <fullName evidence="3">J domain-containing protein</fullName>
    </recommendedName>
</protein>
<feature type="transmembrane region" description="Helical" evidence="2">
    <location>
        <begin position="54"/>
        <end position="70"/>
    </location>
</feature>
<feature type="region of interest" description="Disordered" evidence="1">
    <location>
        <begin position="195"/>
        <end position="255"/>
    </location>
</feature>
<evidence type="ECO:0000313" key="4">
    <source>
        <dbReference type="EMBL" id="KAK3285886.1"/>
    </source>
</evidence>
<gene>
    <name evidence="4" type="ORF">CYMTET_6524</name>
</gene>
<reference evidence="4 5" key="1">
    <citation type="journal article" date="2015" name="Genome Biol. Evol.">
        <title>Comparative Genomics of a Bacterivorous Green Alga Reveals Evolutionary Causalities and Consequences of Phago-Mixotrophic Mode of Nutrition.</title>
        <authorList>
            <person name="Burns J.A."/>
            <person name="Paasch A."/>
            <person name="Narechania A."/>
            <person name="Kim E."/>
        </authorList>
    </citation>
    <scope>NUCLEOTIDE SEQUENCE [LARGE SCALE GENOMIC DNA]</scope>
    <source>
        <strain evidence="4 5">PLY_AMNH</strain>
    </source>
</reference>
<keyword evidence="2" id="KW-1133">Transmembrane helix</keyword>
<sequence length="255" mass="27660">FVFPIVFVCTPTSVYPGLQGLWVYPCTWWLVAGGWSAIAATVSTYNERRLGRNGFYTLMLSGCYFGLHWAWHSWWGVLFCLLSIVVYLFLIVLNVAQQENAKGQAAGGLKPMQVPSGAPAEVARVLSASDYYGVLDVPRDAGPDEIKRNAKRKKLQTHPDKTGGAPGSNEAVQRVTEASDMLQDTAMRSQYDRLLAAAERGETTGEPVESAGPAETGEASANAQGGGGGNTKSGFQHERSRGQPRKKGRRTPKPR</sequence>
<dbReference type="PANTHER" id="PTHR45270">
    <property type="entry name" value="OS03G0832900 PROTEIN"/>
    <property type="match status" value="1"/>
</dbReference>
<dbReference type="InterPro" id="IPR001623">
    <property type="entry name" value="DnaJ_domain"/>
</dbReference>
<dbReference type="PRINTS" id="PR00625">
    <property type="entry name" value="JDOMAIN"/>
</dbReference>
<dbReference type="EMBL" id="LGRX02001585">
    <property type="protein sequence ID" value="KAK3285886.1"/>
    <property type="molecule type" value="Genomic_DNA"/>
</dbReference>
<feature type="transmembrane region" description="Helical" evidence="2">
    <location>
        <begin position="21"/>
        <end position="42"/>
    </location>
</feature>
<dbReference type="AlphaFoldDB" id="A0AAE0LHT2"/>
<dbReference type="PANTHER" id="PTHR45270:SF4">
    <property type="entry name" value="CHAPERONE DNAJ-DOMAIN SUPERFAMILY PROTEIN"/>
    <property type="match status" value="1"/>
</dbReference>
<feature type="compositionally biased region" description="Basic residues" evidence="1">
    <location>
        <begin position="242"/>
        <end position="255"/>
    </location>
</feature>
<evidence type="ECO:0000313" key="5">
    <source>
        <dbReference type="Proteomes" id="UP001190700"/>
    </source>
</evidence>
<keyword evidence="2" id="KW-0472">Membrane</keyword>
<comment type="caution">
    <text evidence="4">The sequence shown here is derived from an EMBL/GenBank/DDBJ whole genome shotgun (WGS) entry which is preliminary data.</text>
</comment>
<keyword evidence="5" id="KW-1185">Reference proteome</keyword>
<dbReference type="Proteomes" id="UP001190700">
    <property type="component" value="Unassembled WGS sequence"/>
</dbReference>
<proteinExistence type="predicted"/>
<evidence type="ECO:0000256" key="2">
    <source>
        <dbReference type="SAM" id="Phobius"/>
    </source>
</evidence>
<feature type="transmembrane region" description="Helical" evidence="2">
    <location>
        <begin position="76"/>
        <end position="96"/>
    </location>
</feature>
<evidence type="ECO:0000256" key="1">
    <source>
        <dbReference type="SAM" id="MobiDB-lite"/>
    </source>
</evidence>
<dbReference type="Pfam" id="PF00226">
    <property type="entry name" value="DnaJ"/>
    <property type="match status" value="1"/>
</dbReference>
<dbReference type="PROSITE" id="PS50076">
    <property type="entry name" value="DNAJ_2"/>
    <property type="match status" value="1"/>
</dbReference>
<dbReference type="Gene3D" id="1.10.287.110">
    <property type="entry name" value="DnaJ domain"/>
    <property type="match status" value="1"/>
</dbReference>
<keyword evidence="2" id="KW-0812">Transmembrane</keyword>
<dbReference type="InterPro" id="IPR036869">
    <property type="entry name" value="J_dom_sf"/>
</dbReference>
<dbReference type="SMART" id="SM00271">
    <property type="entry name" value="DnaJ"/>
    <property type="match status" value="1"/>
</dbReference>
<feature type="non-terminal residue" evidence="4">
    <location>
        <position position="1"/>
    </location>
</feature>
<dbReference type="SUPFAM" id="SSF46565">
    <property type="entry name" value="Chaperone J-domain"/>
    <property type="match status" value="1"/>
</dbReference>
<accession>A0AAE0LHT2</accession>
<organism evidence="4 5">
    <name type="scientific">Cymbomonas tetramitiformis</name>
    <dbReference type="NCBI Taxonomy" id="36881"/>
    <lineage>
        <taxon>Eukaryota</taxon>
        <taxon>Viridiplantae</taxon>
        <taxon>Chlorophyta</taxon>
        <taxon>Pyramimonadophyceae</taxon>
        <taxon>Pyramimonadales</taxon>
        <taxon>Pyramimonadaceae</taxon>
        <taxon>Cymbomonas</taxon>
    </lineage>
</organism>